<keyword evidence="1" id="KW-0614">Plasmid</keyword>
<evidence type="ECO:0000313" key="1">
    <source>
        <dbReference type="EMBL" id="CRI06612.1"/>
    </source>
</evidence>
<organism evidence="1">
    <name type="scientific">Carnobacterium maltaromaticum</name>
    <name type="common">Carnobacterium piscicola</name>
    <dbReference type="NCBI Taxonomy" id="2751"/>
    <lineage>
        <taxon>Bacteria</taxon>
        <taxon>Bacillati</taxon>
        <taxon>Bacillota</taxon>
        <taxon>Bacilli</taxon>
        <taxon>Lactobacillales</taxon>
        <taxon>Carnobacteriaceae</taxon>
        <taxon>Carnobacterium</taxon>
    </lineage>
</organism>
<accession>A0A1Z5AX14</accession>
<gene>
    <name evidence="1" type="ORF">BN424_mp0070</name>
</gene>
<reference evidence="1" key="2">
    <citation type="submission" date="2015-04" db="EMBL/GenBank/DDBJ databases">
        <title>Carnobacterium maltaromaticum LMA28 plasmids.</title>
        <authorList>
            <person name="Cailliez-Grimal C."/>
            <person name="Iskandar C."/>
        </authorList>
    </citation>
    <scope>NUCLEOTIDE SEQUENCE [LARGE SCALE GENOMIC DNA]</scope>
    <source>
        <strain evidence="1">LMA28</strain>
        <plasmid evidence="1">megaplasmid</plasmid>
    </source>
</reference>
<geneLocation type="plasmid" evidence="1">
    <name>megaplasmid</name>
</geneLocation>
<dbReference type="EMBL" id="LN846931">
    <property type="protein sequence ID" value="CRI06612.1"/>
    <property type="molecule type" value="Genomic_DNA"/>
</dbReference>
<proteinExistence type="predicted"/>
<protein>
    <submittedName>
        <fullName evidence="1">Uncharacterized protein</fullName>
    </submittedName>
</protein>
<sequence length="57" mass="6671">MFDVLKEMIYNNYNANTLQDHIDSLHTILDNNVEKMTISEVEYEVLNELIGDLNNIN</sequence>
<dbReference type="RefSeq" id="WP_155520245.1">
    <property type="nucleotide sequence ID" value="NZ_JBFUUJ010000009.1"/>
</dbReference>
<reference evidence="1" key="1">
    <citation type="submission" date="2015-04" db="EMBL/GenBank/DDBJ databases">
        <title>Carnobacterium maltaromaticum LMA28 complete chromosome sequence.</title>
        <authorList>
            <person name="Borges F."/>
            <person name="Cailliez-Grimal C."/>
        </authorList>
    </citation>
    <scope>NUCLEOTIDE SEQUENCE [LARGE SCALE GENOMIC DNA]</scope>
    <source>
        <strain evidence="1">LMA28</strain>
        <plasmid evidence="1">megaplasmid</plasmid>
    </source>
</reference>
<name>A0A1Z5AX14_CARML</name>
<dbReference type="AlphaFoldDB" id="A0A1Z5AX14"/>